<dbReference type="EMBL" id="BMAW01028883">
    <property type="protein sequence ID" value="GFU09606.1"/>
    <property type="molecule type" value="Genomic_DNA"/>
</dbReference>
<protein>
    <submittedName>
        <fullName evidence="2">Uncharacterized protein</fullName>
    </submittedName>
</protein>
<accession>A0A8X6UER6</accession>
<reference evidence="2" key="1">
    <citation type="submission" date="2020-08" db="EMBL/GenBank/DDBJ databases">
        <title>Multicomponent nature underlies the extraordinary mechanical properties of spider dragline silk.</title>
        <authorList>
            <person name="Kono N."/>
            <person name="Nakamura H."/>
            <person name="Mori M."/>
            <person name="Yoshida Y."/>
            <person name="Ohtoshi R."/>
            <person name="Malay A.D."/>
            <person name="Moran D.A.P."/>
            <person name="Tomita M."/>
            <person name="Numata K."/>
            <person name="Arakawa K."/>
        </authorList>
    </citation>
    <scope>NUCLEOTIDE SEQUENCE</scope>
</reference>
<feature type="region of interest" description="Disordered" evidence="1">
    <location>
        <begin position="35"/>
        <end position="92"/>
    </location>
</feature>
<dbReference type="Proteomes" id="UP000887013">
    <property type="component" value="Unassembled WGS sequence"/>
</dbReference>
<gene>
    <name evidence="2" type="ORF">NPIL_381451</name>
</gene>
<comment type="caution">
    <text evidence="2">The sequence shown here is derived from an EMBL/GenBank/DDBJ whole genome shotgun (WGS) entry which is preliminary data.</text>
</comment>
<keyword evidence="3" id="KW-1185">Reference proteome</keyword>
<evidence type="ECO:0000313" key="3">
    <source>
        <dbReference type="Proteomes" id="UP000887013"/>
    </source>
</evidence>
<feature type="region of interest" description="Disordered" evidence="1">
    <location>
        <begin position="146"/>
        <end position="168"/>
    </location>
</feature>
<evidence type="ECO:0000256" key="1">
    <source>
        <dbReference type="SAM" id="MobiDB-lite"/>
    </source>
</evidence>
<proteinExistence type="predicted"/>
<name>A0A8X6UER6_NEPPI</name>
<feature type="region of interest" description="Disordered" evidence="1">
    <location>
        <begin position="106"/>
        <end position="127"/>
    </location>
</feature>
<dbReference type="AlphaFoldDB" id="A0A8X6UER6"/>
<sequence>MQSQYKKKTSDNCSRIIFEKFEVQSRDESLIALRQDRDSIQTNRDIGSKSPAAEIINSKYPISEDSLVSEDESDPGYHSPSNSIGKQSDSEPDSAIVYEWRHCLPSSSGQQAKPGKPWTTFPAPPCDQMQNLEDIDATSSCIQSVGMTGRKQRKLGVGGTECAEYSAS</sequence>
<organism evidence="2 3">
    <name type="scientific">Nephila pilipes</name>
    <name type="common">Giant wood spider</name>
    <name type="synonym">Nephila maculata</name>
    <dbReference type="NCBI Taxonomy" id="299642"/>
    <lineage>
        <taxon>Eukaryota</taxon>
        <taxon>Metazoa</taxon>
        <taxon>Ecdysozoa</taxon>
        <taxon>Arthropoda</taxon>
        <taxon>Chelicerata</taxon>
        <taxon>Arachnida</taxon>
        <taxon>Araneae</taxon>
        <taxon>Araneomorphae</taxon>
        <taxon>Entelegynae</taxon>
        <taxon>Araneoidea</taxon>
        <taxon>Nephilidae</taxon>
        <taxon>Nephila</taxon>
    </lineage>
</organism>
<evidence type="ECO:0000313" key="2">
    <source>
        <dbReference type="EMBL" id="GFU09606.1"/>
    </source>
</evidence>